<protein>
    <submittedName>
        <fullName evidence="1">Uncharacterized protein</fullName>
    </submittedName>
</protein>
<dbReference type="Proteomes" id="UP000018144">
    <property type="component" value="Unassembled WGS sequence"/>
</dbReference>
<accession>U4LTH6</accession>
<sequence length="43" mass="4644">MEMKTAALCASQQGGLSVPINQPYVVPSVLHVLYQDASTALRR</sequence>
<name>U4LTH6_PYROM</name>
<reference evidence="1 2" key="1">
    <citation type="journal article" date="2013" name="PLoS Genet.">
        <title>The genome and development-dependent transcriptomes of Pyronema confluens: a window into fungal evolution.</title>
        <authorList>
            <person name="Traeger S."/>
            <person name="Altegoer F."/>
            <person name="Freitag M."/>
            <person name="Gabaldon T."/>
            <person name="Kempken F."/>
            <person name="Kumar A."/>
            <person name="Marcet-Houben M."/>
            <person name="Poggeler S."/>
            <person name="Stajich J.E."/>
            <person name="Nowrousian M."/>
        </authorList>
    </citation>
    <scope>NUCLEOTIDE SEQUENCE [LARGE SCALE GENOMIC DNA]</scope>
    <source>
        <strain evidence="2">CBS 100304</strain>
        <tissue evidence="1">Vegetative mycelium</tissue>
    </source>
</reference>
<evidence type="ECO:0000313" key="1">
    <source>
        <dbReference type="EMBL" id="CCX30801.1"/>
    </source>
</evidence>
<gene>
    <name evidence="1" type="ORF">PCON_09204</name>
</gene>
<keyword evidence="2" id="KW-1185">Reference proteome</keyword>
<proteinExistence type="predicted"/>
<organism evidence="1 2">
    <name type="scientific">Pyronema omphalodes (strain CBS 100304)</name>
    <name type="common">Pyronema confluens</name>
    <dbReference type="NCBI Taxonomy" id="1076935"/>
    <lineage>
        <taxon>Eukaryota</taxon>
        <taxon>Fungi</taxon>
        <taxon>Dikarya</taxon>
        <taxon>Ascomycota</taxon>
        <taxon>Pezizomycotina</taxon>
        <taxon>Pezizomycetes</taxon>
        <taxon>Pezizales</taxon>
        <taxon>Pyronemataceae</taxon>
        <taxon>Pyronema</taxon>
    </lineage>
</organism>
<dbReference type="AlphaFoldDB" id="U4LTH6"/>
<evidence type="ECO:0000313" key="2">
    <source>
        <dbReference type="Proteomes" id="UP000018144"/>
    </source>
</evidence>
<dbReference type="EMBL" id="HF935475">
    <property type="protein sequence ID" value="CCX30801.1"/>
    <property type="molecule type" value="Genomic_DNA"/>
</dbReference>